<sequence length="220" mass="24056">MHSPPAAPATQATPAYTTAQIALHWLSVSLMSILVLAGELRHLLTAQTGVSMRSVMIVHIGCGMALLVVTLVRTVVRITRRRTVGDGFCMQDACAHAVHLCIYAFIFASCLVGWIIVNAKGLAVPVPFTSLEFPRLVSADPALVATTVWLHNMLTWALYGLLALHIVAALGHHYIVRDDTLARMAWRRPARRLAEPRTTEPKRARAPARTQTAGVHFSKN</sequence>
<evidence type="ECO:0000256" key="2">
    <source>
        <dbReference type="ARBA" id="ARBA00004651"/>
    </source>
</evidence>
<keyword evidence="7" id="KW-0479">Metal-binding</keyword>
<comment type="cofactor">
    <cofactor evidence="1">
        <name>heme b</name>
        <dbReference type="ChEBI" id="CHEBI:60344"/>
    </cofactor>
</comment>
<evidence type="ECO:0000259" key="15">
    <source>
        <dbReference type="Pfam" id="PF01292"/>
    </source>
</evidence>
<dbReference type="EMBL" id="CP121261">
    <property type="protein sequence ID" value="WFP07597.1"/>
    <property type="molecule type" value="Genomic_DNA"/>
</dbReference>
<dbReference type="PANTHER" id="PTHR30529:SF3">
    <property type="entry name" value="CYTOCHROME B561 HOMOLOG 1"/>
    <property type="match status" value="1"/>
</dbReference>
<keyword evidence="11 14" id="KW-0472">Membrane</keyword>
<evidence type="ECO:0000256" key="13">
    <source>
        <dbReference type="SAM" id="MobiDB-lite"/>
    </source>
</evidence>
<feature type="transmembrane region" description="Helical" evidence="14">
    <location>
        <begin position="21"/>
        <end position="44"/>
    </location>
</feature>
<protein>
    <submittedName>
        <fullName evidence="16">Cytochrome b/b6 domain-containing protein</fullName>
    </submittedName>
</protein>
<comment type="similarity">
    <text evidence="12">Belongs to the cytochrome b561 family.</text>
</comment>
<evidence type="ECO:0000256" key="12">
    <source>
        <dbReference type="ARBA" id="ARBA00037975"/>
    </source>
</evidence>
<comment type="subcellular location">
    <subcellularLocation>
        <location evidence="2">Cell membrane</location>
        <topology evidence="2">Multi-pass membrane protein</topology>
    </subcellularLocation>
</comment>
<feature type="compositionally biased region" description="Basic and acidic residues" evidence="13">
    <location>
        <begin position="192"/>
        <end position="203"/>
    </location>
</feature>
<evidence type="ECO:0000256" key="14">
    <source>
        <dbReference type="SAM" id="Phobius"/>
    </source>
</evidence>
<evidence type="ECO:0000256" key="11">
    <source>
        <dbReference type="ARBA" id="ARBA00023136"/>
    </source>
</evidence>
<dbReference type="Pfam" id="PF01292">
    <property type="entry name" value="Ni_hydr_CYTB"/>
    <property type="match status" value="1"/>
</dbReference>
<dbReference type="SUPFAM" id="SSF81342">
    <property type="entry name" value="Transmembrane di-heme cytochromes"/>
    <property type="match status" value="1"/>
</dbReference>
<keyword evidence="3" id="KW-0813">Transport</keyword>
<keyword evidence="5" id="KW-0349">Heme</keyword>
<evidence type="ECO:0000256" key="1">
    <source>
        <dbReference type="ARBA" id="ARBA00001970"/>
    </source>
</evidence>
<evidence type="ECO:0000256" key="6">
    <source>
        <dbReference type="ARBA" id="ARBA00022692"/>
    </source>
</evidence>
<evidence type="ECO:0000256" key="3">
    <source>
        <dbReference type="ARBA" id="ARBA00022448"/>
    </source>
</evidence>
<evidence type="ECO:0000256" key="7">
    <source>
        <dbReference type="ARBA" id="ARBA00022723"/>
    </source>
</evidence>
<gene>
    <name evidence="16" type="ORF">P8T11_25355</name>
</gene>
<keyword evidence="9 14" id="KW-1133">Transmembrane helix</keyword>
<organism evidence="16 17">
    <name type="scientific">Achromobacter spanius</name>
    <dbReference type="NCBI Taxonomy" id="217203"/>
    <lineage>
        <taxon>Bacteria</taxon>
        <taxon>Pseudomonadati</taxon>
        <taxon>Pseudomonadota</taxon>
        <taxon>Betaproteobacteria</taxon>
        <taxon>Burkholderiales</taxon>
        <taxon>Alcaligenaceae</taxon>
        <taxon>Achromobacter</taxon>
    </lineage>
</organism>
<keyword evidence="10" id="KW-0408">Iron</keyword>
<dbReference type="PANTHER" id="PTHR30529">
    <property type="entry name" value="CYTOCHROME B561"/>
    <property type="match status" value="1"/>
</dbReference>
<feature type="transmembrane region" description="Helical" evidence="14">
    <location>
        <begin position="56"/>
        <end position="76"/>
    </location>
</feature>
<dbReference type="Proteomes" id="UP001214170">
    <property type="component" value="Chromosome"/>
</dbReference>
<proteinExistence type="inferred from homology"/>
<evidence type="ECO:0000313" key="16">
    <source>
        <dbReference type="EMBL" id="WFP07597.1"/>
    </source>
</evidence>
<dbReference type="InterPro" id="IPR016174">
    <property type="entry name" value="Di-haem_cyt_TM"/>
</dbReference>
<evidence type="ECO:0000256" key="9">
    <source>
        <dbReference type="ARBA" id="ARBA00022989"/>
    </source>
</evidence>
<keyword evidence="17" id="KW-1185">Reference proteome</keyword>
<dbReference type="InterPro" id="IPR052168">
    <property type="entry name" value="Cytochrome_b561_oxidase"/>
</dbReference>
<feature type="transmembrane region" description="Helical" evidence="14">
    <location>
        <begin position="97"/>
        <end position="117"/>
    </location>
</feature>
<reference evidence="16 17" key="1">
    <citation type="submission" date="2023-03" db="EMBL/GenBank/DDBJ databases">
        <title>Achromobacter spanius LIG8.</title>
        <authorList>
            <person name="Shrestha S."/>
        </authorList>
    </citation>
    <scope>NUCLEOTIDE SEQUENCE [LARGE SCALE GENOMIC DNA]</scope>
    <source>
        <strain evidence="16 17">LIG8</strain>
    </source>
</reference>
<feature type="region of interest" description="Disordered" evidence="13">
    <location>
        <begin position="192"/>
        <end position="220"/>
    </location>
</feature>
<evidence type="ECO:0000256" key="10">
    <source>
        <dbReference type="ARBA" id="ARBA00023004"/>
    </source>
</evidence>
<evidence type="ECO:0000256" key="5">
    <source>
        <dbReference type="ARBA" id="ARBA00022617"/>
    </source>
</evidence>
<keyword evidence="6 14" id="KW-0812">Transmembrane</keyword>
<dbReference type="InterPro" id="IPR011577">
    <property type="entry name" value="Cyt_b561_bac/Ni-Hgenase"/>
</dbReference>
<evidence type="ECO:0000256" key="8">
    <source>
        <dbReference type="ARBA" id="ARBA00022982"/>
    </source>
</evidence>
<evidence type="ECO:0000313" key="17">
    <source>
        <dbReference type="Proteomes" id="UP001214170"/>
    </source>
</evidence>
<keyword evidence="8" id="KW-0249">Electron transport</keyword>
<name>A0ABY8GSA8_9BURK</name>
<keyword evidence="4" id="KW-1003">Cell membrane</keyword>
<feature type="transmembrane region" description="Helical" evidence="14">
    <location>
        <begin position="156"/>
        <end position="176"/>
    </location>
</feature>
<accession>A0ABY8GSA8</accession>
<evidence type="ECO:0000256" key="4">
    <source>
        <dbReference type="ARBA" id="ARBA00022475"/>
    </source>
</evidence>
<dbReference type="RefSeq" id="WP_268079475.1">
    <property type="nucleotide sequence ID" value="NZ_CP106885.1"/>
</dbReference>
<feature type="domain" description="Cytochrome b561 bacterial/Ni-hydrogenase" evidence="15">
    <location>
        <begin position="16"/>
        <end position="184"/>
    </location>
</feature>